<dbReference type="EMBL" id="JACJPW010000016">
    <property type="protein sequence ID" value="MBD2181139.1"/>
    <property type="molecule type" value="Genomic_DNA"/>
</dbReference>
<comment type="caution">
    <text evidence="9">The sequence shown here is derived from an EMBL/GenBank/DDBJ whole genome shotgun (WGS) entry which is preliminary data.</text>
</comment>
<evidence type="ECO:0000256" key="1">
    <source>
        <dbReference type="ARBA" id="ARBA00000185"/>
    </source>
</evidence>
<keyword evidence="5" id="KW-0067">ATP-binding</keyword>
<dbReference type="GO" id="GO:0003677">
    <property type="term" value="F:DNA binding"/>
    <property type="evidence" value="ECO:0007669"/>
    <property type="project" value="UniProtKB-KW"/>
</dbReference>
<organism evidence="9 10">
    <name type="scientific">Aerosakkonema funiforme FACHB-1375</name>
    <dbReference type="NCBI Taxonomy" id="2949571"/>
    <lineage>
        <taxon>Bacteria</taxon>
        <taxon>Bacillati</taxon>
        <taxon>Cyanobacteriota</taxon>
        <taxon>Cyanophyceae</taxon>
        <taxon>Oscillatoriophycideae</taxon>
        <taxon>Aerosakkonematales</taxon>
        <taxon>Aerosakkonemataceae</taxon>
        <taxon>Aerosakkonema</taxon>
    </lineage>
</organism>
<name>A0A926VES5_9CYAN</name>
<evidence type="ECO:0000256" key="2">
    <source>
        <dbReference type="ARBA" id="ARBA00010708"/>
    </source>
</evidence>
<evidence type="ECO:0000256" key="3">
    <source>
        <dbReference type="ARBA" id="ARBA00012895"/>
    </source>
</evidence>
<keyword evidence="8" id="KW-0413">Isomerase</keyword>
<dbReference type="PANTHER" id="PTHR45866">
    <property type="entry name" value="DNA GYRASE/TOPOISOMERASE SUBUNIT B"/>
    <property type="match status" value="1"/>
</dbReference>
<keyword evidence="4" id="KW-0547">Nucleotide-binding</keyword>
<accession>A0A926VES5</accession>
<dbReference type="PRINTS" id="PR00418">
    <property type="entry name" value="TPI2FAMILY"/>
</dbReference>
<dbReference type="InterPro" id="IPR036890">
    <property type="entry name" value="HATPase_C_sf"/>
</dbReference>
<dbReference type="AlphaFoldDB" id="A0A926VES5"/>
<sequence length="331" mass="36980">MPEDLRNEEIIKQIRYRPGMYFGSVGARGVEQFVYELVSNVLDFYLVDRATFVNIKLDGATISVVDDGPGLPFDEPSDLEGISLATKFLTHVHQIRSQDEHAPHVHMTTLGLGIAPLNVASVRLTVQSWRSGILWEQRFVRGVAQSSVTAVEQGNGRGTSIEIIPDPEIFGQAKPRLGVVRRALFEAAHLFSGLRIGFDEERFYAPTGLQMLGFMFLDPLSLSINPNTLPFHLTLRYQNVFIETAIFGEKRAPTRIFSWVNGARTPDGGSHVEGLFQVLKEVGWKPALTLIHVVMFEPELAGPMRTKLDVPHIGEVIQNALREPLHQYRSA</sequence>
<keyword evidence="7" id="KW-0238">DNA-binding</keyword>
<evidence type="ECO:0000256" key="5">
    <source>
        <dbReference type="ARBA" id="ARBA00022840"/>
    </source>
</evidence>
<evidence type="ECO:0000256" key="8">
    <source>
        <dbReference type="ARBA" id="ARBA00023235"/>
    </source>
</evidence>
<evidence type="ECO:0000313" key="10">
    <source>
        <dbReference type="Proteomes" id="UP000641646"/>
    </source>
</evidence>
<evidence type="ECO:0000256" key="7">
    <source>
        <dbReference type="ARBA" id="ARBA00023125"/>
    </source>
</evidence>
<comment type="catalytic activity">
    <reaction evidence="1">
        <text>ATP-dependent breakage, passage and rejoining of double-stranded DNA.</text>
        <dbReference type="EC" id="5.6.2.2"/>
    </reaction>
</comment>
<dbReference type="SUPFAM" id="SSF55874">
    <property type="entry name" value="ATPase domain of HSP90 chaperone/DNA topoisomerase II/histidine kinase"/>
    <property type="match status" value="1"/>
</dbReference>
<evidence type="ECO:0000256" key="6">
    <source>
        <dbReference type="ARBA" id="ARBA00023029"/>
    </source>
</evidence>
<dbReference type="InterPro" id="IPR020568">
    <property type="entry name" value="Ribosomal_Su5_D2-typ_SF"/>
</dbReference>
<keyword evidence="10" id="KW-1185">Reference proteome</keyword>
<reference evidence="9" key="2">
    <citation type="submission" date="2020-08" db="EMBL/GenBank/DDBJ databases">
        <authorList>
            <person name="Chen M."/>
            <person name="Teng W."/>
            <person name="Zhao L."/>
            <person name="Hu C."/>
            <person name="Zhou Y."/>
            <person name="Han B."/>
            <person name="Song L."/>
            <person name="Shu W."/>
        </authorList>
    </citation>
    <scope>NUCLEOTIDE SEQUENCE</scope>
    <source>
        <strain evidence="9">FACHB-1375</strain>
    </source>
</reference>
<dbReference type="SUPFAM" id="SSF54211">
    <property type="entry name" value="Ribosomal protein S5 domain 2-like"/>
    <property type="match status" value="1"/>
</dbReference>
<evidence type="ECO:0000313" key="9">
    <source>
        <dbReference type="EMBL" id="MBD2181139.1"/>
    </source>
</evidence>
<proteinExistence type="inferred from homology"/>
<dbReference type="Proteomes" id="UP000641646">
    <property type="component" value="Unassembled WGS sequence"/>
</dbReference>
<dbReference type="EC" id="5.6.2.2" evidence="3"/>
<dbReference type="PANTHER" id="PTHR45866:SF1">
    <property type="entry name" value="DNA GYRASE SUBUNIT B, MITOCHONDRIAL"/>
    <property type="match status" value="1"/>
</dbReference>
<protein>
    <recommendedName>
        <fullName evidence="3">DNA topoisomerase (ATP-hydrolyzing)</fullName>
        <ecNumber evidence="3">5.6.2.2</ecNumber>
    </recommendedName>
</protein>
<comment type="similarity">
    <text evidence="2">Belongs to the type II topoisomerase GyrB family.</text>
</comment>
<reference evidence="9" key="1">
    <citation type="journal article" date="2015" name="ISME J.">
        <title>Draft Genome Sequence of Streptomyces incarnatus NRRL8089, which Produces the Nucleoside Antibiotic Sinefungin.</title>
        <authorList>
            <person name="Oshima K."/>
            <person name="Hattori M."/>
            <person name="Shimizu H."/>
            <person name="Fukuda K."/>
            <person name="Nemoto M."/>
            <person name="Inagaki K."/>
            <person name="Tamura T."/>
        </authorList>
    </citation>
    <scope>NUCLEOTIDE SEQUENCE</scope>
    <source>
        <strain evidence="9">FACHB-1375</strain>
    </source>
</reference>
<dbReference type="Gene3D" id="3.30.565.10">
    <property type="entry name" value="Histidine kinase-like ATPase, C-terminal domain"/>
    <property type="match status" value="1"/>
</dbReference>
<dbReference type="GO" id="GO:0003918">
    <property type="term" value="F:DNA topoisomerase type II (double strand cut, ATP-hydrolyzing) activity"/>
    <property type="evidence" value="ECO:0007669"/>
    <property type="project" value="UniProtKB-EC"/>
</dbReference>
<dbReference type="RefSeq" id="WP_190463900.1">
    <property type="nucleotide sequence ID" value="NZ_JACJPW010000016.1"/>
</dbReference>
<evidence type="ECO:0000256" key="4">
    <source>
        <dbReference type="ARBA" id="ARBA00022741"/>
    </source>
</evidence>
<keyword evidence="6" id="KW-0799">Topoisomerase</keyword>
<gene>
    <name evidence="9" type="ORF">H6G03_08500</name>
</gene>
<dbReference type="GO" id="GO:0005524">
    <property type="term" value="F:ATP binding"/>
    <property type="evidence" value="ECO:0007669"/>
    <property type="project" value="UniProtKB-KW"/>
</dbReference>